<gene>
    <name evidence="2" type="ORF">RhiXN_07509</name>
</gene>
<evidence type="ECO:0000313" key="3">
    <source>
        <dbReference type="Proteomes" id="UP000650533"/>
    </source>
</evidence>
<dbReference type="RefSeq" id="XP_043185797.1">
    <property type="nucleotide sequence ID" value="XM_043327325.1"/>
</dbReference>
<dbReference type="EMBL" id="CP059670">
    <property type="protein sequence ID" value="QRW25560.1"/>
    <property type="molecule type" value="Genomic_DNA"/>
</dbReference>
<dbReference type="GeneID" id="67029788"/>
<feature type="transmembrane region" description="Helical" evidence="1">
    <location>
        <begin position="157"/>
        <end position="177"/>
    </location>
</feature>
<reference evidence="2" key="1">
    <citation type="submission" date="2020-05" db="EMBL/GenBank/DDBJ databases">
        <title>Evolutionary and genomic comparisons of hybrid uninucleate and nonhybrid Rhizoctonia fungi.</title>
        <authorList>
            <person name="Li C."/>
            <person name="Chen X."/>
        </authorList>
    </citation>
    <scope>NUCLEOTIDE SEQUENCE</scope>
    <source>
        <strain evidence="2">AG-1 IA</strain>
    </source>
</reference>
<dbReference type="AlphaFoldDB" id="A0A8H8P6P8"/>
<dbReference type="KEGG" id="rsx:RhiXN_07509"/>
<keyword evidence="1 2" id="KW-0812">Transmembrane</keyword>
<keyword evidence="1" id="KW-1133">Transmembrane helix</keyword>
<organism evidence="2 3">
    <name type="scientific">Rhizoctonia solani</name>
    <dbReference type="NCBI Taxonomy" id="456999"/>
    <lineage>
        <taxon>Eukaryota</taxon>
        <taxon>Fungi</taxon>
        <taxon>Dikarya</taxon>
        <taxon>Basidiomycota</taxon>
        <taxon>Agaricomycotina</taxon>
        <taxon>Agaricomycetes</taxon>
        <taxon>Cantharellales</taxon>
        <taxon>Ceratobasidiaceae</taxon>
        <taxon>Rhizoctonia</taxon>
    </lineage>
</organism>
<proteinExistence type="predicted"/>
<accession>A0A8H8P6P8</accession>
<keyword evidence="1" id="KW-0472">Membrane</keyword>
<evidence type="ECO:0000313" key="2">
    <source>
        <dbReference type="EMBL" id="QRW25560.1"/>
    </source>
</evidence>
<sequence length="178" mass="18909">MPTRVCAPKTVNHYKPFKMCELFAPNHRLQIPPMLPPVSLPHLKLAQLALRLVPHVLRPRTNRHTSPYANPHATRSPHANLCSDRYTQTFALTSGQVVTFGVSGTVMTTFTASSQLTTTRIATILQQDNAGDEGGGGGSSDVGAGNINGALKLQAGYGLSIGTTTWLLGLLAGALLVL</sequence>
<dbReference type="Proteomes" id="UP000650533">
    <property type="component" value="Chromosome 13"/>
</dbReference>
<protein>
    <submittedName>
        <fullName evidence="2">Transmembrane protein, putative</fullName>
    </submittedName>
</protein>
<evidence type="ECO:0000256" key="1">
    <source>
        <dbReference type="SAM" id="Phobius"/>
    </source>
</evidence>
<name>A0A8H8P6P8_9AGAM</name>